<dbReference type="GO" id="GO:0051082">
    <property type="term" value="F:unfolded protein binding"/>
    <property type="evidence" value="ECO:0007669"/>
    <property type="project" value="InterPro"/>
</dbReference>
<dbReference type="Gene3D" id="3.30.910.20">
    <property type="entry name" value="Skp domain"/>
    <property type="match status" value="1"/>
</dbReference>
<dbReference type="EMBL" id="CP029463">
    <property type="protein sequence ID" value="AWM12421.1"/>
    <property type="molecule type" value="Genomic_DNA"/>
</dbReference>
<proteinExistence type="predicted"/>
<protein>
    <recommendedName>
        <fullName evidence="4">Molecular chaperone Skp</fullName>
    </recommendedName>
</protein>
<dbReference type="SUPFAM" id="SSF111384">
    <property type="entry name" value="OmpH-like"/>
    <property type="match status" value="1"/>
</dbReference>
<reference evidence="2 3" key="1">
    <citation type="submission" date="2018-05" db="EMBL/GenBank/DDBJ databases">
        <title>Flavobacterium sp. MEBiC07310.</title>
        <authorList>
            <person name="Baek K."/>
        </authorList>
    </citation>
    <scope>NUCLEOTIDE SEQUENCE [LARGE SCALE GENOMIC DNA]</scope>
    <source>
        <strain evidence="2 3">MEBiC07310</strain>
    </source>
</reference>
<organism evidence="2 3">
    <name type="scientific">Flavobacterium sediminis</name>
    <dbReference type="NCBI Taxonomy" id="2201181"/>
    <lineage>
        <taxon>Bacteria</taxon>
        <taxon>Pseudomonadati</taxon>
        <taxon>Bacteroidota</taxon>
        <taxon>Flavobacteriia</taxon>
        <taxon>Flavobacteriales</taxon>
        <taxon>Flavobacteriaceae</taxon>
        <taxon>Flavobacterium</taxon>
    </lineage>
</organism>
<name>A0A2U8QQU3_9FLAO</name>
<dbReference type="InterPro" id="IPR005632">
    <property type="entry name" value="Chaperone_Skp"/>
</dbReference>
<keyword evidence="1" id="KW-0812">Transmembrane</keyword>
<dbReference type="OrthoDB" id="677272at2"/>
<dbReference type="KEGG" id="fse:DI487_00030"/>
<sequence length="181" mass="21092">MDIFVNQILTSPIVSERKALIITLVNSVLLIAVILFLFFDKLKTDKEIVSVNKAELFESFQMTKESQGFGEKEFSNKKKILDSLYLRLQGDLQDSEKEVLMKDFIAKREEFDEFSQNFALQESDKIWSRLKTYAEEFAKEHNYKVILETEDGYNGNVLYSESEIDVTKELIVFVNKRYSGL</sequence>
<feature type="transmembrane region" description="Helical" evidence="1">
    <location>
        <begin position="20"/>
        <end position="39"/>
    </location>
</feature>
<accession>A0A2U8QQU3</accession>
<evidence type="ECO:0000256" key="1">
    <source>
        <dbReference type="SAM" id="Phobius"/>
    </source>
</evidence>
<dbReference type="Pfam" id="PF03938">
    <property type="entry name" value="OmpH"/>
    <property type="match status" value="1"/>
</dbReference>
<evidence type="ECO:0000313" key="3">
    <source>
        <dbReference type="Proteomes" id="UP000245429"/>
    </source>
</evidence>
<dbReference type="InterPro" id="IPR024930">
    <property type="entry name" value="Skp_dom_sf"/>
</dbReference>
<evidence type="ECO:0008006" key="4">
    <source>
        <dbReference type="Google" id="ProtNLM"/>
    </source>
</evidence>
<keyword evidence="1" id="KW-1133">Transmembrane helix</keyword>
<dbReference type="AlphaFoldDB" id="A0A2U8QQU3"/>
<dbReference type="Proteomes" id="UP000245429">
    <property type="component" value="Chromosome"/>
</dbReference>
<evidence type="ECO:0000313" key="2">
    <source>
        <dbReference type="EMBL" id="AWM12421.1"/>
    </source>
</evidence>
<keyword evidence="1" id="KW-0472">Membrane</keyword>
<dbReference type="SMART" id="SM00935">
    <property type="entry name" value="OmpH"/>
    <property type="match status" value="1"/>
</dbReference>
<gene>
    <name evidence="2" type="ORF">DI487_00030</name>
</gene>
<keyword evidence="3" id="KW-1185">Reference proteome</keyword>